<feature type="region of interest" description="Disordered" evidence="5">
    <location>
        <begin position="223"/>
        <end position="343"/>
    </location>
</feature>
<keyword evidence="2" id="KW-0805">Transcription regulation</keyword>
<name>A0A834GH03_RHOSS</name>
<evidence type="ECO:0000256" key="2">
    <source>
        <dbReference type="ARBA" id="ARBA00023015"/>
    </source>
</evidence>
<keyword evidence="3" id="KW-0804">Transcription</keyword>
<dbReference type="GO" id="GO:0046983">
    <property type="term" value="F:protein dimerization activity"/>
    <property type="evidence" value="ECO:0007669"/>
    <property type="project" value="InterPro"/>
</dbReference>
<dbReference type="CDD" id="cd18919">
    <property type="entry name" value="bHLH_AtBPE_like"/>
    <property type="match status" value="1"/>
</dbReference>
<evidence type="ECO:0000256" key="3">
    <source>
        <dbReference type="ARBA" id="ARBA00023163"/>
    </source>
</evidence>
<comment type="subcellular location">
    <subcellularLocation>
        <location evidence="1">Nucleus</location>
    </subcellularLocation>
</comment>
<dbReference type="SMART" id="SM00353">
    <property type="entry name" value="HLH"/>
    <property type="match status" value="1"/>
</dbReference>
<reference evidence="7" key="1">
    <citation type="submission" date="2019-11" db="EMBL/GenBank/DDBJ databases">
        <authorList>
            <person name="Liu Y."/>
            <person name="Hou J."/>
            <person name="Li T.-Q."/>
            <person name="Guan C.-H."/>
            <person name="Wu X."/>
            <person name="Wu H.-Z."/>
            <person name="Ling F."/>
            <person name="Zhang R."/>
            <person name="Shi X.-G."/>
            <person name="Ren J.-P."/>
            <person name="Chen E.-F."/>
            <person name="Sun J.-M."/>
        </authorList>
    </citation>
    <scope>NUCLEOTIDE SEQUENCE</scope>
    <source>
        <strain evidence="7">Adult_tree_wgs_1</strain>
        <tissue evidence="7">Leaves</tissue>
    </source>
</reference>
<dbReference type="PANTHER" id="PTHR12565">
    <property type="entry name" value="STEROL REGULATORY ELEMENT-BINDING PROTEIN"/>
    <property type="match status" value="1"/>
</dbReference>
<dbReference type="OrthoDB" id="1923196at2759"/>
<proteinExistence type="predicted"/>
<gene>
    <name evidence="7" type="ORF">RHSIM_Rhsim09G0119700</name>
</gene>
<dbReference type="Pfam" id="PF00010">
    <property type="entry name" value="HLH"/>
    <property type="match status" value="1"/>
</dbReference>
<feature type="region of interest" description="Disordered" evidence="5">
    <location>
        <begin position="1"/>
        <end position="20"/>
    </location>
</feature>
<dbReference type="Proteomes" id="UP000626092">
    <property type="component" value="Unassembled WGS sequence"/>
</dbReference>
<feature type="compositionally biased region" description="Basic and acidic residues" evidence="5">
    <location>
        <begin position="305"/>
        <end position="316"/>
    </location>
</feature>
<dbReference type="Gene3D" id="4.10.280.10">
    <property type="entry name" value="Helix-loop-helix DNA-binding domain"/>
    <property type="match status" value="1"/>
</dbReference>
<evidence type="ECO:0000259" key="6">
    <source>
        <dbReference type="PROSITE" id="PS50888"/>
    </source>
</evidence>
<feature type="compositionally biased region" description="Basic and acidic residues" evidence="5">
    <location>
        <begin position="1"/>
        <end position="12"/>
    </location>
</feature>
<sequence length="625" mass="68056">MDVEGKDEFEQEKGDEDLMSYHSPNVSSDWRFGGPNLTNPLMGSIPAAKPMTVCSKGGLMESSSSSSAPLMDSFCHTVWDHPTSTSQNLGFCDINLQNSATTSNNTLGIRKGPLAPLSVDRTVDIGWAPPNPMVKGGGVFLPNAHGMLLPQSLSQFPADSGFIERAARFSCFGRGNFSNMVNSFSVSESMNPFARSGPVMMQQAQEVFGGNGLKSDVKMNEASKGVSLSAEQGATTEGSPLKNERRSNSFGMSANGSDEAENSGGDGQDNPSSSQPIGLNKRKRGGGGQDNELCQNEALQPTGEATKDNTEIDPKGDLTPTSTSNKPSGKHGKQGPQPSDSQKEEYIHIRARRGQATNSHSLAERVRREKISERMKFLQDLVPGCSKVTGKAVMLDEIINYVQSLQRQVEIEILELLDFMFLSMKLATVNPRLDFNLEGLLTKEILQSRAGPSSTLGYSHDMTHMTMPFAPLHPSQPGVPVMANSSDALRRSINTQLAAMSEGYKEPSCQVPNMWGEDELHNVVQMGFNSSAPLDSQELNGMTDYIPVLWVIAGAWVFNCDTANLYLMLCQCPSFENPVVNLIYCSARKAKFATTAMELFCRQEKIWIKVVLLDKTKMHACCKGF</sequence>
<feature type="compositionally biased region" description="Polar residues" evidence="5">
    <location>
        <begin position="229"/>
        <end position="238"/>
    </location>
</feature>
<protein>
    <recommendedName>
        <fullName evidence="6">BHLH domain-containing protein</fullName>
    </recommendedName>
</protein>
<dbReference type="EMBL" id="WJXA01000009">
    <property type="protein sequence ID" value="KAF7133535.1"/>
    <property type="molecule type" value="Genomic_DNA"/>
</dbReference>
<evidence type="ECO:0000256" key="4">
    <source>
        <dbReference type="ARBA" id="ARBA00023242"/>
    </source>
</evidence>
<dbReference type="GO" id="GO:0003700">
    <property type="term" value="F:DNA-binding transcription factor activity"/>
    <property type="evidence" value="ECO:0007669"/>
    <property type="project" value="TreeGrafter"/>
</dbReference>
<evidence type="ECO:0000313" key="8">
    <source>
        <dbReference type="Proteomes" id="UP000626092"/>
    </source>
</evidence>
<dbReference type="InterPro" id="IPR011598">
    <property type="entry name" value="bHLH_dom"/>
</dbReference>
<dbReference type="PANTHER" id="PTHR12565:SF184">
    <property type="entry name" value="BHLH TRANSCRIPTION FACTOR"/>
    <property type="match status" value="1"/>
</dbReference>
<dbReference type="AlphaFoldDB" id="A0A834GH03"/>
<dbReference type="GO" id="GO:0005634">
    <property type="term" value="C:nucleus"/>
    <property type="evidence" value="ECO:0007669"/>
    <property type="project" value="UniProtKB-SubCell"/>
</dbReference>
<accession>A0A834GH03</accession>
<dbReference type="SUPFAM" id="SSF47459">
    <property type="entry name" value="HLH, helix-loop-helix DNA-binding domain"/>
    <property type="match status" value="1"/>
</dbReference>
<feature type="domain" description="BHLH" evidence="6">
    <location>
        <begin position="355"/>
        <end position="405"/>
    </location>
</feature>
<organism evidence="7 8">
    <name type="scientific">Rhododendron simsii</name>
    <name type="common">Sims's rhododendron</name>
    <dbReference type="NCBI Taxonomy" id="118357"/>
    <lineage>
        <taxon>Eukaryota</taxon>
        <taxon>Viridiplantae</taxon>
        <taxon>Streptophyta</taxon>
        <taxon>Embryophyta</taxon>
        <taxon>Tracheophyta</taxon>
        <taxon>Spermatophyta</taxon>
        <taxon>Magnoliopsida</taxon>
        <taxon>eudicotyledons</taxon>
        <taxon>Gunneridae</taxon>
        <taxon>Pentapetalae</taxon>
        <taxon>asterids</taxon>
        <taxon>Ericales</taxon>
        <taxon>Ericaceae</taxon>
        <taxon>Ericoideae</taxon>
        <taxon>Rhodoreae</taxon>
        <taxon>Rhododendron</taxon>
    </lineage>
</organism>
<keyword evidence="8" id="KW-1185">Reference proteome</keyword>
<comment type="caution">
    <text evidence="7">The sequence shown here is derived from an EMBL/GenBank/DDBJ whole genome shotgun (WGS) entry which is preliminary data.</text>
</comment>
<evidence type="ECO:0000256" key="1">
    <source>
        <dbReference type="ARBA" id="ARBA00004123"/>
    </source>
</evidence>
<evidence type="ECO:0000313" key="7">
    <source>
        <dbReference type="EMBL" id="KAF7133535.1"/>
    </source>
</evidence>
<dbReference type="InterPro" id="IPR024097">
    <property type="entry name" value="bHLH_ZIP_TF"/>
</dbReference>
<evidence type="ECO:0000256" key="5">
    <source>
        <dbReference type="SAM" id="MobiDB-lite"/>
    </source>
</evidence>
<dbReference type="PROSITE" id="PS50888">
    <property type="entry name" value="BHLH"/>
    <property type="match status" value="1"/>
</dbReference>
<dbReference type="InterPro" id="IPR036638">
    <property type="entry name" value="HLH_DNA-bd_sf"/>
</dbReference>
<dbReference type="FunFam" id="4.10.280.10:FF:000002">
    <property type="entry name" value="Basic helix-loop-helix transcription factor"/>
    <property type="match status" value="1"/>
</dbReference>
<keyword evidence="4" id="KW-0539">Nucleus</keyword>